<proteinExistence type="predicted"/>
<evidence type="ECO:0000313" key="3">
    <source>
        <dbReference type="Proteomes" id="UP001058860"/>
    </source>
</evidence>
<organism evidence="2 3">
    <name type="scientific">Svornostia abyssi</name>
    <dbReference type="NCBI Taxonomy" id="2898438"/>
    <lineage>
        <taxon>Bacteria</taxon>
        <taxon>Bacillati</taxon>
        <taxon>Actinomycetota</taxon>
        <taxon>Thermoleophilia</taxon>
        <taxon>Solirubrobacterales</taxon>
        <taxon>Baekduiaceae</taxon>
        <taxon>Svornostia</taxon>
    </lineage>
</organism>
<reference evidence="3" key="1">
    <citation type="submission" date="2021-11" db="EMBL/GenBank/DDBJ databases">
        <title>Cultivation dependent microbiological survey of springs from the worlds oldest radium mine currently devoted to the extraction of radon-saturated water.</title>
        <authorList>
            <person name="Kapinusova G."/>
            <person name="Smrhova T."/>
            <person name="Strejcek M."/>
            <person name="Suman J."/>
            <person name="Jani K."/>
            <person name="Pajer P."/>
            <person name="Uhlik O."/>
        </authorList>
    </citation>
    <scope>NUCLEOTIDE SEQUENCE [LARGE SCALE GENOMIC DNA]</scope>
    <source>
        <strain evidence="3">J379</strain>
    </source>
</reference>
<dbReference type="EMBL" id="CP088295">
    <property type="protein sequence ID" value="UUY06398.1"/>
    <property type="molecule type" value="Genomic_DNA"/>
</dbReference>
<sequence>MLDTTRHGVEVRVGRDGGDDERAAPIARYERRGRPRLWGANTSDARDCPQLALDLPNGWRAGRGFD</sequence>
<protein>
    <submittedName>
        <fullName evidence="2">Uncharacterized protein</fullName>
    </submittedName>
</protein>
<name>A0ABY5PNV2_9ACTN</name>
<accession>A0ABY5PNV2</accession>
<feature type="region of interest" description="Disordered" evidence="1">
    <location>
        <begin position="1"/>
        <end position="22"/>
    </location>
</feature>
<evidence type="ECO:0000313" key="2">
    <source>
        <dbReference type="EMBL" id="UUY06398.1"/>
    </source>
</evidence>
<keyword evidence="3" id="KW-1185">Reference proteome</keyword>
<evidence type="ECO:0000256" key="1">
    <source>
        <dbReference type="SAM" id="MobiDB-lite"/>
    </source>
</evidence>
<gene>
    <name evidence="2" type="ORF">LRS13_25145</name>
</gene>
<dbReference type="RefSeq" id="WP_353864395.1">
    <property type="nucleotide sequence ID" value="NZ_CP088295.1"/>
</dbReference>
<dbReference type="Proteomes" id="UP001058860">
    <property type="component" value="Chromosome"/>
</dbReference>